<dbReference type="Gene3D" id="1.10.10.10">
    <property type="entry name" value="Winged helix-like DNA-binding domain superfamily/Winged helix DNA-binding domain"/>
    <property type="match status" value="1"/>
</dbReference>
<reference evidence="9" key="1">
    <citation type="journal article" date="2019" name="Int. J. Syst. Evol. Microbiol.">
        <title>The Global Catalogue of Microorganisms (GCM) 10K type strain sequencing project: providing services to taxonomists for standard genome sequencing and annotation.</title>
        <authorList>
            <consortium name="The Broad Institute Genomics Platform"/>
            <consortium name="The Broad Institute Genome Sequencing Center for Infectious Disease"/>
            <person name="Wu L."/>
            <person name="Ma J."/>
        </authorList>
    </citation>
    <scope>NUCLEOTIDE SEQUENCE [LARGE SCALE GENOMIC DNA]</scope>
    <source>
        <strain evidence="9">TBRC 5832</strain>
    </source>
</reference>
<dbReference type="RefSeq" id="WP_378066658.1">
    <property type="nucleotide sequence ID" value="NZ_JBHSBL010000012.1"/>
</dbReference>
<dbReference type="SUPFAM" id="SSF88659">
    <property type="entry name" value="Sigma3 and sigma4 domains of RNA polymerase sigma factors"/>
    <property type="match status" value="1"/>
</dbReference>
<sequence length="180" mass="20282">MTAIASHGREARIAVHHDPPSFDDVYAAHYADLIVQLYAYFGDRQDAHDVVQEAFYRALVRWSSVSRYDDPVAWIRRVAWNLAVSRWRRARTALSFLGRQPRIEPRSEGPDPERVTLVAALGTLPDTQRRVMVLHYMADMPVAEIAQREGVAVGTVKSWLHRGRAALAARLDMTDSFGGA</sequence>
<dbReference type="InterPro" id="IPR013325">
    <property type="entry name" value="RNA_pol_sigma_r2"/>
</dbReference>
<dbReference type="InterPro" id="IPR039425">
    <property type="entry name" value="RNA_pol_sigma-70-like"/>
</dbReference>
<dbReference type="NCBIfam" id="TIGR02937">
    <property type="entry name" value="sigma70-ECF"/>
    <property type="match status" value="1"/>
</dbReference>
<evidence type="ECO:0000256" key="3">
    <source>
        <dbReference type="ARBA" id="ARBA00023082"/>
    </source>
</evidence>
<dbReference type="InterPro" id="IPR014284">
    <property type="entry name" value="RNA_pol_sigma-70_dom"/>
</dbReference>
<dbReference type="PANTHER" id="PTHR43133">
    <property type="entry name" value="RNA POLYMERASE ECF-TYPE SIGMA FACTO"/>
    <property type="match status" value="1"/>
</dbReference>
<dbReference type="SUPFAM" id="SSF88946">
    <property type="entry name" value="Sigma2 domain of RNA polymerase sigma factors"/>
    <property type="match status" value="1"/>
</dbReference>
<accession>A0ABV8INA0</accession>
<keyword evidence="3" id="KW-0731">Sigma factor</keyword>
<keyword evidence="4" id="KW-0238">DNA-binding</keyword>
<keyword evidence="5" id="KW-0804">Transcription</keyword>
<dbReference type="InterPro" id="IPR036388">
    <property type="entry name" value="WH-like_DNA-bd_sf"/>
</dbReference>
<dbReference type="PANTHER" id="PTHR43133:SF50">
    <property type="entry name" value="ECF RNA POLYMERASE SIGMA FACTOR SIGM"/>
    <property type="match status" value="1"/>
</dbReference>
<dbReference type="Proteomes" id="UP001595867">
    <property type="component" value="Unassembled WGS sequence"/>
</dbReference>
<dbReference type="InterPro" id="IPR007627">
    <property type="entry name" value="RNA_pol_sigma70_r2"/>
</dbReference>
<name>A0ABV8INA0_9ACTN</name>
<evidence type="ECO:0000256" key="1">
    <source>
        <dbReference type="ARBA" id="ARBA00010641"/>
    </source>
</evidence>
<evidence type="ECO:0000259" key="7">
    <source>
        <dbReference type="Pfam" id="PF08281"/>
    </source>
</evidence>
<dbReference type="Pfam" id="PF04542">
    <property type="entry name" value="Sigma70_r2"/>
    <property type="match status" value="1"/>
</dbReference>
<dbReference type="InterPro" id="IPR013249">
    <property type="entry name" value="RNA_pol_sigma70_r4_t2"/>
</dbReference>
<organism evidence="8 9">
    <name type="scientific">Actinoplanes subglobosus</name>
    <dbReference type="NCBI Taxonomy" id="1547892"/>
    <lineage>
        <taxon>Bacteria</taxon>
        <taxon>Bacillati</taxon>
        <taxon>Actinomycetota</taxon>
        <taxon>Actinomycetes</taxon>
        <taxon>Micromonosporales</taxon>
        <taxon>Micromonosporaceae</taxon>
        <taxon>Actinoplanes</taxon>
    </lineage>
</organism>
<protein>
    <submittedName>
        <fullName evidence="8">RNA polymerase sigma factor</fullName>
    </submittedName>
</protein>
<dbReference type="InterPro" id="IPR013324">
    <property type="entry name" value="RNA_pol_sigma_r3/r4-like"/>
</dbReference>
<evidence type="ECO:0000259" key="6">
    <source>
        <dbReference type="Pfam" id="PF04542"/>
    </source>
</evidence>
<evidence type="ECO:0000313" key="8">
    <source>
        <dbReference type="EMBL" id="MFC4065677.1"/>
    </source>
</evidence>
<keyword evidence="9" id="KW-1185">Reference proteome</keyword>
<dbReference type="Pfam" id="PF08281">
    <property type="entry name" value="Sigma70_r4_2"/>
    <property type="match status" value="1"/>
</dbReference>
<dbReference type="CDD" id="cd06171">
    <property type="entry name" value="Sigma70_r4"/>
    <property type="match status" value="1"/>
</dbReference>
<evidence type="ECO:0000256" key="5">
    <source>
        <dbReference type="ARBA" id="ARBA00023163"/>
    </source>
</evidence>
<feature type="domain" description="RNA polymerase sigma factor 70 region 4 type 2" evidence="7">
    <location>
        <begin position="117"/>
        <end position="167"/>
    </location>
</feature>
<evidence type="ECO:0000313" key="9">
    <source>
        <dbReference type="Proteomes" id="UP001595867"/>
    </source>
</evidence>
<dbReference type="EMBL" id="JBHSBL010000012">
    <property type="protein sequence ID" value="MFC4065677.1"/>
    <property type="molecule type" value="Genomic_DNA"/>
</dbReference>
<evidence type="ECO:0000256" key="4">
    <source>
        <dbReference type="ARBA" id="ARBA00023125"/>
    </source>
</evidence>
<proteinExistence type="inferred from homology"/>
<dbReference type="Gene3D" id="1.10.1740.10">
    <property type="match status" value="1"/>
</dbReference>
<evidence type="ECO:0000256" key="2">
    <source>
        <dbReference type="ARBA" id="ARBA00023015"/>
    </source>
</evidence>
<keyword evidence="2" id="KW-0805">Transcription regulation</keyword>
<gene>
    <name evidence="8" type="ORF">ACFO0C_12110</name>
</gene>
<feature type="domain" description="RNA polymerase sigma-70 region 2" evidence="6">
    <location>
        <begin position="26"/>
        <end position="91"/>
    </location>
</feature>
<comment type="similarity">
    <text evidence="1">Belongs to the sigma-70 factor family. ECF subfamily.</text>
</comment>
<comment type="caution">
    <text evidence="8">The sequence shown here is derived from an EMBL/GenBank/DDBJ whole genome shotgun (WGS) entry which is preliminary data.</text>
</comment>